<dbReference type="SUPFAM" id="SSF50182">
    <property type="entry name" value="Sm-like ribonucleoproteins"/>
    <property type="match status" value="1"/>
</dbReference>
<evidence type="ECO:0000313" key="9">
    <source>
        <dbReference type="Proteomes" id="UP000036947"/>
    </source>
</evidence>
<comment type="subcellular location">
    <subcellularLocation>
        <location evidence="1">Membrane</location>
    </subcellularLocation>
</comment>
<gene>
    <name evidence="8" type="ORF">TOPH_00993</name>
</gene>
<keyword evidence="4 6" id="KW-0472">Membrane</keyword>
<dbReference type="Proteomes" id="UP000036947">
    <property type="component" value="Unassembled WGS sequence"/>
</dbReference>
<dbReference type="PANTHER" id="PTHR31323">
    <property type="entry name" value="MECHANOSENSITIVE ION CHANNEL PROTEIN MSY2"/>
    <property type="match status" value="1"/>
</dbReference>
<feature type="transmembrane region" description="Helical" evidence="6">
    <location>
        <begin position="73"/>
        <end position="96"/>
    </location>
</feature>
<dbReference type="Pfam" id="PF00924">
    <property type="entry name" value="MS_channel_2nd"/>
    <property type="match status" value="1"/>
</dbReference>
<evidence type="ECO:0000256" key="3">
    <source>
        <dbReference type="ARBA" id="ARBA00022989"/>
    </source>
</evidence>
<dbReference type="Gene3D" id="2.30.30.60">
    <property type="match status" value="1"/>
</dbReference>
<feature type="compositionally biased region" description="Basic and acidic residues" evidence="5">
    <location>
        <begin position="339"/>
        <end position="370"/>
    </location>
</feature>
<reference evidence="8 9" key="1">
    <citation type="journal article" date="2015" name="BMC Genomics">
        <title>The genome of the truffle-parasite Tolypocladium ophioglossoides and the evolution of antifungal peptaibiotics.</title>
        <authorList>
            <person name="Quandt C.A."/>
            <person name="Bushley K.E."/>
            <person name="Spatafora J.W."/>
        </authorList>
    </citation>
    <scope>NUCLEOTIDE SEQUENCE [LARGE SCALE GENOMIC DNA]</scope>
    <source>
        <strain evidence="8 9">CBS 100239</strain>
    </source>
</reference>
<dbReference type="InterPro" id="IPR023408">
    <property type="entry name" value="MscS_beta-dom_sf"/>
</dbReference>
<evidence type="ECO:0000313" key="8">
    <source>
        <dbReference type="EMBL" id="KND94435.1"/>
    </source>
</evidence>
<dbReference type="GO" id="GO:0005262">
    <property type="term" value="F:calcium channel activity"/>
    <property type="evidence" value="ECO:0007669"/>
    <property type="project" value="TreeGrafter"/>
</dbReference>
<evidence type="ECO:0000256" key="6">
    <source>
        <dbReference type="SAM" id="Phobius"/>
    </source>
</evidence>
<feature type="transmembrane region" description="Helical" evidence="6">
    <location>
        <begin position="41"/>
        <end position="67"/>
    </location>
</feature>
<dbReference type="PANTHER" id="PTHR31323:SF14">
    <property type="entry name" value="MECHANOSENSITIVE ION CHANNEL PROTEIN MSY2"/>
    <property type="match status" value="1"/>
</dbReference>
<keyword evidence="9" id="KW-1185">Reference proteome</keyword>
<keyword evidence="2 6" id="KW-0812">Transmembrane</keyword>
<dbReference type="GO" id="GO:0006874">
    <property type="term" value="P:intracellular calcium ion homeostasis"/>
    <property type="evidence" value="ECO:0007669"/>
    <property type="project" value="TreeGrafter"/>
</dbReference>
<proteinExistence type="predicted"/>
<feature type="domain" description="Mechanosensitive ion channel MscS" evidence="7">
    <location>
        <begin position="85"/>
        <end position="151"/>
    </location>
</feature>
<organism evidence="8 9">
    <name type="scientific">Tolypocladium ophioglossoides (strain CBS 100239)</name>
    <name type="common">Snaketongue truffleclub</name>
    <name type="synonym">Elaphocordyceps ophioglossoides</name>
    <dbReference type="NCBI Taxonomy" id="1163406"/>
    <lineage>
        <taxon>Eukaryota</taxon>
        <taxon>Fungi</taxon>
        <taxon>Dikarya</taxon>
        <taxon>Ascomycota</taxon>
        <taxon>Pezizomycotina</taxon>
        <taxon>Sordariomycetes</taxon>
        <taxon>Hypocreomycetidae</taxon>
        <taxon>Hypocreales</taxon>
        <taxon>Ophiocordycipitaceae</taxon>
        <taxon>Tolypocladium</taxon>
    </lineage>
</organism>
<feature type="region of interest" description="Disordered" evidence="5">
    <location>
        <begin position="279"/>
        <end position="450"/>
    </location>
</feature>
<dbReference type="InterPro" id="IPR006685">
    <property type="entry name" value="MscS_channel_2nd"/>
</dbReference>
<dbReference type="OrthoDB" id="544685at2759"/>
<evidence type="ECO:0000256" key="2">
    <source>
        <dbReference type="ARBA" id="ARBA00022692"/>
    </source>
</evidence>
<accession>A0A0L0NL32</accession>
<feature type="compositionally biased region" description="Basic and acidic residues" evidence="5">
    <location>
        <begin position="279"/>
        <end position="288"/>
    </location>
</feature>
<dbReference type="GO" id="GO:0016020">
    <property type="term" value="C:membrane"/>
    <property type="evidence" value="ECO:0007669"/>
    <property type="project" value="UniProtKB-SubCell"/>
</dbReference>
<evidence type="ECO:0000256" key="4">
    <source>
        <dbReference type="ARBA" id="ARBA00023136"/>
    </source>
</evidence>
<dbReference type="EMBL" id="LFRF01000002">
    <property type="protein sequence ID" value="KND94435.1"/>
    <property type="molecule type" value="Genomic_DNA"/>
</dbReference>
<evidence type="ECO:0000256" key="5">
    <source>
        <dbReference type="SAM" id="MobiDB-lite"/>
    </source>
</evidence>
<sequence length="450" mass="49989">MNGDISLDEMLRKVVEVGKERKAIGEGMKDIGQALRVFDKVLLFVVFLLCIFVFLIFFRSSFVAVITSAGTTFLSLSFVFAVTTQEFLGSCIFLFVKHPYDVGDRVDISDKKMVVDRISLLYTVFTRIDIMQVVQVPNIQLNNLWIDNVSRSKAMVETVQLDVSYDTSFEDIELLRVEMEKFVRSPDNSRDFKPEFNISVGGVGNLDKMVLYISIKHKSNWHNDGVRATRRSKFMCALAVALKKVPIYGPSGGTETLGGPTNPTYSVAVSDQFASTARDEAAKQKEAGRMVPTNGQTEEEAREAEKHAISEINTCPPTVDTEGMWNYRDQDDLSATSRDPSEEPRRSRDIESVRTGLVKRESTRGRRKAGEGLQNLTPTESGFPAHAASPRLETFDEEANTGMPSTFYGINRPAESGAARALEEEEQGLHPSASQRGPSLGHRGPSSGYR</sequence>
<name>A0A0L0NL32_TOLOC</name>
<dbReference type="AlphaFoldDB" id="A0A0L0NL32"/>
<dbReference type="InterPro" id="IPR010920">
    <property type="entry name" value="LSM_dom_sf"/>
</dbReference>
<dbReference type="STRING" id="1163406.A0A0L0NL32"/>
<comment type="caution">
    <text evidence="8">The sequence shown here is derived from an EMBL/GenBank/DDBJ whole genome shotgun (WGS) entry which is preliminary data.</text>
</comment>
<keyword evidence="3 6" id="KW-1133">Transmembrane helix</keyword>
<evidence type="ECO:0000256" key="1">
    <source>
        <dbReference type="ARBA" id="ARBA00004370"/>
    </source>
</evidence>
<protein>
    <submittedName>
        <fullName evidence="8">Putative MscS family protein</fullName>
    </submittedName>
</protein>
<evidence type="ECO:0000259" key="7">
    <source>
        <dbReference type="Pfam" id="PF00924"/>
    </source>
</evidence>